<feature type="region of interest" description="Disordered" evidence="4">
    <location>
        <begin position="489"/>
        <end position="513"/>
    </location>
</feature>
<dbReference type="GO" id="GO:0005856">
    <property type="term" value="C:cytoskeleton"/>
    <property type="evidence" value="ECO:0007669"/>
    <property type="project" value="UniProtKB-SubCell"/>
</dbReference>
<comment type="subcellular location">
    <subcellularLocation>
        <location evidence="2">Cytoplasm</location>
        <location evidence="2">Cytoskeleton</location>
    </subcellularLocation>
</comment>
<feature type="compositionally biased region" description="Polar residues" evidence="4">
    <location>
        <begin position="1435"/>
        <end position="1447"/>
    </location>
</feature>
<feature type="region of interest" description="Disordered" evidence="4">
    <location>
        <begin position="536"/>
        <end position="560"/>
    </location>
</feature>
<feature type="compositionally biased region" description="Basic residues" evidence="4">
    <location>
        <begin position="248"/>
        <end position="259"/>
    </location>
</feature>
<feature type="domain" description="WH2" evidence="5">
    <location>
        <begin position="1487"/>
        <end position="1505"/>
    </location>
</feature>
<accession>A0A2I0HSB1</accession>
<dbReference type="GO" id="GO:2000601">
    <property type="term" value="P:positive regulation of Arp2/3 complex-mediated actin nucleation"/>
    <property type="evidence" value="ECO:0007669"/>
    <property type="project" value="TreeGrafter"/>
</dbReference>
<feature type="compositionally biased region" description="Basic residues" evidence="4">
    <location>
        <begin position="46"/>
        <end position="56"/>
    </location>
</feature>
<dbReference type="PROSITE" id="PS51082">
    <property type="entry name" value="WH2"/>
    <property type="match status" value="1"/>
</dbReference>
<reference evidence="6 7" key="1">
    <citation type="submission" date="2017-11" db="EMBL/GenBank/DDBJ databases">
        <title>De-novo sequencing of pomegranate (Punica granatum L.) genome.</title>
        <authorList>
            <person name="Akparov Z."/>
            <person name="Amiraslanov A."/>
            <person name="Hajiyeva S."/>
            <person name="Abbasov M."/>
            <person name="Kaur K."/>
            <person name="Hamwieh A."/>
            <person name="Solovyev V."/>
            <person name="Salamov A."/>
            <person name="Braich B."/>
            <person name="Kosarev P."/>
            <person name="Mahmoud A."/>
            <person name="Hajiyev E."/>
            <person name="Babayeva S."/>
            <person name="Izzatullayeva V."/>
            <person name="Mammadov A."/>
            <person name="Mammadov A."/>
            <person name="Sharifova S."/>
            <person name="Ojaghi J."/>
            <person name="Eynullazada K."/>
            <person name="Bayramov B."/>
            <person name="Abdulazimova A."/>
            <person name="Shahmuradov I."/>
        </authorList>
    </citation>
    <scope>NUCLEOTIDE SEQUENCE [LARGE SCALE GENOMIC DNA]</scope>
    <source>
        <strain evidence="7">cv. AG2017</strain>
        <tissue evidence="6">Leaf</tissue>
    </source>
</reference>
<feature type="region of interest" description="Disordered" evidence="4">
    <location>
        <begin position="587"/>
        <end position="650"/>
    </location>
</feature>
<keyword evidence="2" id="KW-0009">Actin-binding</keyword>
<comment type="function">
    <text evidence="2">Involved in regulation of actin and microtubule organization. Part of a WAVE complex that activates the Arp2/3 complex.</text>
</comment>
<dbReference type="InterPro" id="IPR003124">
    <property type="entry name" value="WH2_dom"/>
</dbReference>
<dbReference type="GO" id="GO:0071933">
    <property type="term" value="F:Arp2/3 complex binding"/>
    <property type="evidence" value="ECO:0007669"/>
    <property type="project" value="TreeGrafter"/>
</dbReference>
<gene>
    <name evidence="6" type="ORF">CRG98_045501</name>
</gene>
<feature type="compositionally biased region" description="Polar residues" evidence="4">
    <location>
        <begin position="1394"/>
        <end position="1420"/>
    </location>
</feature>
<keyword evidence="3" id="KW-0175">Coiled coil</keyword>
<dbReference type="Gene3D" id="1.20.5.340">
    <property type="match status" value="1"/>
</dbReference>
<feature type="region of interest" description="Disordered" evidence="4">
    <location>
        <begin position="1351"/>
        <end position="1453"/>
    </location>
</feature>
<evidence type="ECO:0000256" key="3">
    <source>
        <dbReference type="SAM" id="Coils"/>
    </source>
</evidence>
<dbReference type="STRING" id="22663.A0A2I0HSB1"/>
<dbReference type="GO" id="GO:0030036">
    <property type="term" value="P:actin cytoskeleton organization"/>
    <property type="evidence" value="ECO:0007669"/>
    <property type="project" value="UniProtKB-UniRule"/>
</dbReference>
<feature type="region of interest" description="Disordered" evidence="4">
    <location>
        <begin position="245"/>
        <end position="270"/>
    </location>
</feature>
<dbReference type="PANTHER" id="PTHR12902:SF1">
    <property type="entry name" value="WISKOTT-ALDRICH SYNDROME PROTEIN FAMILY MEMBER"/>
    <property type="match status" value="1"/>
</dbReference>
<dbReference type="Gene3D" id="6.10.280.150">
    <property type="match status" value="2"/>
</dbReference>
<keyword evidence="2" id="KW-0963">Cytoplasm</keyword>
<feature type="compositionally biased region" description="Basic and acidic residues" evidence="4">
    <location>
        <begin position="544"/>
        <end position="560"/>
    </location>
</feature>
<comment type="similarity">
    <text evidence="1 2">Belongs to the SCAR/WAVE family.</text>
</comment>
<evidence type="ECO:0000259" key="5">
    <source>
        <dbReference type="PROSITE" id="PS51082"/>
    </source>
</evidence>
<dbReference type="PANTHER" id="PTHR12902">
    <property type="entry name" value="WASP-1"/>
    <property type="match status" value="1"/>
</dbReference>
<evidence type="ECO:0000256" key="4">
    <source>
        <dbReference type="SAM" id="MobiDB-lite"/>
    </source>
</evidence>
<sequence length="1550" mass="169759">MCGHGPVSLSPPTPHLTGSHHAVPGACSLSSMSSRDPPHFPTEASKKKKKKKKKKEKEKEAKRMPLTRYRIKNEYGLADPETYRSADKDDPEALLEGVAMAGLVGLLRQLGDLAEFAAEIFHDLHEEVMATAARGHGLTVRIQQLEAEFPPIEKALLLQTNHSLYYSNPGIEWHPNLQMEQNLITRGDLPRFVMDSYEESRGPPRLFLLDKFDVAGAGACLKRYSDPSFLKVETVSDSLPTMEVQREKKVRKTKKKGSRWRNGETPETVPAPHAKLHQLFMEERIENAYNDPARRVKLKRRPLNESPFDSKKSYMEKFVETPSPESKTICEVSVVPLSLKWTEDDTSEPGLEVMEVSTFSPVKDMSHTNDRDDLSPKIPRKQFMDDVKDIEPTINRETDEVSSTSHAAVEEKKLMVNGDGSMDGYHSDEMTSEVENYMDALAAIESEMETDNDNRPKHSRTVLNVAKSGTDSDANEDVELQTVTFGFQSVGNSASDDGNSSYERNSSSLCTDGGSSMGYSSQFDGDRFLRVFPPHENTITDSRNLPDDQPSRNKEAFGMESKEFTVSTATCIGEDAICDYREASQTSPSANLESMCMPLDTGSRSPVGSEQDETSANHIKRAPGLSDSDEPRGNHVDSTAASDDVPNQTEWDNLATVSTKSLPVDELESRHFRVCSMDAEHPSNNLELTSESESRNEMPNAGDLAESSDGIMPRMESSQSRLSLEEQHQFSPRAGEDGFADRTFSSASFSRDLDDEQASAIGDEVTGAMLAPVVDLEKSMVSAEERRIHVEDQKLLDEVVIEGNLSDLDLQHEGGDHETSCTLDSEEIDSCTSNVVADGRELAASSHLAIPHAESDVCSNSGDPMLPRVGSGESAVLVDESEVLVEDQQFQGEMEKLTLHKENLSEVDIQKEERSSEEITLDGENTESLSCNVEAVVGVTVPLAPSDSDNSVLDDLVTREVQEVGVDTSQASLADIGGVPQERADLFEAESPSGMKESGVEGTVNEVDVAHADLDSVSAADWDPMAHGDNSTAMGASGSSPSVQTQTGFSHDIRAPPVDLELENSDHVLLRMEDATAASEGSSKLTVVEPTVDSHLADDDTPKSLKFYTERVLSMDHSDHQETAFLSNSEAVLEYKSGLLEQVTEATQLPDYKDEEARSTNQLNQEKQEGSLAKMLENFSIQQPSLIESLQGPVFDTGVHNFGLLSEGGEVNLSEMPPMPPLPPVEWRMGKALNVPSTPERKFPQFDFGHFPSLQPSLADENPQIGFPTFGAGTQLSHHNPFLSSPMGLESENPGLSNAYATQMPPVESASSVLSNNMEVKPSPGSLWSEQTSGEPFEQYSLLSDTKLIQVSPSSPSVREDITSKQHHGSPAAELAQPQDQSLPETHTEVKDLQNINENADGQDCSDPTKTMQEQHNSLNSEEERMGSTDPWASPPTNEGGKSNGTLIGNIPRPPKPLIEAVAAHDRSKLRKVAERVRPQLAQKLEERDSLLEQIRTKSFNLKPATATRTSIQQAPKTNLKVAAILEKANAIRQALAGSDEDDDADSWSE</sequence>
<evidence type="ECO:0000256" key="2">
    <source>
        <dbReference type="RuleBase" id="RU367034"/>
    </source>
</evidence>
<name>A0A2I0HSB1_PUNGR</name>
<protein>
    <recommendedName>
        <fullName evidence="2">Protein SCAR</fullName>
    </recommendedName>
    <alternativeName>
        <fullName evidence="2">Protein WAVE</fullName>
    </alternativeName>
</protein>
<evidence type="ECO:0000313" key="6">
    <source>
        <dbReference type="EMBL" id="PKI34146.1"/>
    </source>
</evidence>
<keyword evidence="2" id="KW-0206">Cytoskeleton</keyword>
<feature type="compositionally biased region" description="Polar residues" evidence="4">
    <location>
        <begin position="636"/>
        <end position="650"/>
    </location>
</feature>
<dbReference type="EMBL" id="PGOL01006127">
    <property type="protein sequence ID" value="PKI34146.1"/>
    <property type="molecule type" value="Genomic_DNA"/>
</dbReference>
<dbReference type="InterPro" id="IPR028288">
    <property type="entry name" value="SCAR/WAVE_fam"/>
</dbReference>
<keyword evidence="7" id="KW-1185">Reference proteome</keyword>
<feature type="region of interest" description="Disordered" evidence="4">
    <location>
        <begin position="1"/>
        <end position="65"/>
    </location>
</feature>
<feature type="region of interest" description="Disordered" evidence="4">
    <location>
        <begin position="682"/>
        <end position="719"/>
    </location>
</feature>
<dbReference type="GO" id="GO:0034237">
    <property type="term" value="F:protein kinase A regulatory subunit binding"/>
    <property type="evidence" value="ECO:0007669"/>
    <property type="project" value="TreeGrafter"/>
</dbReference>
<comment type="caution">
    <text evidence="6">The sequence shown here is derived from an EMBL/GenBank/DDBJ whole genome shotgun (WGS) entry which is preliminary data.</text>
</comment>
<dbReference type="GO" id="GO:0003779">
    <property type="term" value="F:actin binding"/>
    <property type="evidence" value="ECO:0007669"/>
    <property type="project" value="UniProtKB-UniRule"/>
</dbReference>
<evidence type="ECO:0000256" key="1">
    <source>
        <dbReference type="ARBA" id="ARBA00006993"/>
    </source>
</evidence>
<dbReference type="Proteomes" id="UP000233551">
    <property type="component" value="Unassembled WGS sequence"/>
</dbReference>
<feature type="coiled-coil region" evidence="3">
    <location>
        <begin position="427"/>
        <end position="454"/>
    </location>
</feature>
<proteinExistence type="inferred from homology"/>
<evidence type="ECO:0000313" key="7">
    <source>
        <dbReference type="Proteomes" id="UP000233551"/>
    </source>
</evidence>
<organism evidence="6 7">
    <name type="scientific">Punica granatum</name>
    <name type="common">Pomegranate</name>
    <dbReference type="NCBI Taxonomy" id="22663"/>
    <lineage>
        <taxon>Eukaryota</taxon>
        <taxon>Viridiplantae</taxon>
        <taxon>Streptophyta</taxon>
        <taxon>Embryophyta</taxon>
        <taxon>Tracheophyta</taxon>
        <taxon>Spermatophyta</taxon>
        <taxon>Magnoliopsida</taxon>
        <taxon>eudicotyledons</taxon>
        <taxon>Gunneridae</taxon>
        <taxon>Pentapetalae</taxon>
        <taxon>rosids</taxon>
        <taxon>malvids</taxon>
        <taxon>Myrtales</taxon>
        <taxon>Lythraceae</taxon>
        <taxon>Punica</taxon>
    </lineage>
</organism>